<reference evidence="7" key="2">
    <citation type="submission" date="2022-04" db="EMBL/GenBank/DDBJ databases">
        <title>Complete Genome Sequence of Flavobacterium sediminilitoris YSM-43, Isolated from a Tidal Sediment.</title>
        <authorList>
            <person name="Lee P.A."/>
        </authorList>
    </citation>
    <scope>NUCLEOTIDE SEQUENCE</scope>
    <source>
        <strain evidence="7">YSM-43</strain>
    </source>
</reference>
<reference evidence="7" key="1">
    <citation type="submission" date="2021-12" db="EMBL/GenBank/DDBJ databases">
        <authorList>
            <person name="Cha I.-T."/>
            <person name="Lee K.-E."/>
            <person name="Park S.-J."/>
        </authorList>
    </citation>
    <scope>NUCLEOTIDE SEQUENCE</scope>
    <source>
        <strain evidence="7">YSM-43</strain>
    </source>
</reference>
<gene>
    <name evidence="7" type="ORF">LXD69_13530</name>
</gene>
<dbReference type="Gene3D" id="3.40.390.10">
    <property type="entry name" value="Collagenase (Catalytic Domain)"/>
    <property type="match status" value="1"/>
</dbReference>
<protein>
    <submittedName>
        <fullName evidence="7">Archaemetzincin</fullName>
    </submittedName>
</protein>
<dbReference type="Proteomes" id="UP000830454">
    <property type="component" value="Chromosome"/>
</dbReference>
<name>A0ABY4HNH5_9FLAO</name>
<organism evidence="7 8">
    <name type="scientific">Flavobacterium sediminilitoris</name>
    <dbReference type="NCBI Taxonomy" id="2024526"/>
    <lineage>
        <taxon>Bacteria</taxon>
        <taxon>Pseudomonadati</taxon>
        <taxon>Bacteroidota</taxon>
        <taxon>Flavobacteriia</taxon>
        <taxon>Flavobacteriales</taxon>
        <taxon>Flavobacteriaceae</taxon>
        <taxon>Flavobacterium</taxon>
    </lineage>
</organism>
<evidence type="ECO:0000256" key="3">
    <source>
        <dbReference type="ARBA" id="ARBA00022723"/>
    </source>
</evidence>
<dbReference type="PANTHER" id="PTHR15910:SF1">
    <property type="entry name" value="ARCHAEMETZINCIN-2"/>
    <property type="match status" value="1"/>
</dbReference>
<proteinExistence type="predicted"/>
<evidence type="ECO:0000313" key="7">
    <source>
        <dbReference type="EMBL" id="UOX33054.1"/>
    </source>
</evidence>
<keyword evidence="5" id="KW-0862">Zinc</keyword>
<dbReference type="EMBL" id="CP090145">
    <property type="protein sequence ID" value="UOX33054.1"/>
    <property type="molecule type" value="Genomic_DNA"/>
</dbReference>
<sequence length="306" mass="35556">MKPIFLFFLILFSCNEKAKETETIIEHIKLEKGDLKLPNYELLTDLNIKLEQPKPGEWLYNNHEKEQSYSDYIKSNPVSPFKDINIIYIQPIGTFTPWEQKIINWNTEYIELFFNLKTVQLPSISENSIPKTQQRFHNGNNQLNASYIINSILPKKTPKDGIVIMGITAKDLYPRPSWNFVFGLASYKKRTGVSSIFRYSDGSIDETNYSKCLMRIIKTSVHEISHMFTIKHCTYAICLMNGSNNLRESDSRPNALCTECLSKLSWNLNFDNVARLNKLISFMEKHHLNEDASILSKQRDIMLINK</sequence>
<evidence type="ECO:0000256" key="2">
    <source>
        <dbReference type="ARBA" id="ARBA00022670"/>
    </source>
</evidence>
<dbReference type="InterPro" id="IPR024079">
    <property type="entry name" value="MetalloPept_cat_dom_sf"/>
</dbReference>
<dbReference type="PANTHER" id="PTHR15910">
    <property type="entry name" value="ARCHAEMETZINCIN"/>
    <property type="match status" value="1"/>
</dbReference>
<evidence type="ECO:0000256" key="5">
    <source>
        <dbReference type="ARBA" id="ARBA00022833"/>
    </source>
</evidence>
<dbReference type="RefSeq" id="WP_246915800.1">
    <property type="nucleotide sequence ID" value="NZ_CP090145.1"/>
</dbReference>
<keyword evidence="3" id="KW-0479">Metal-binding</keyword>
<evidence type="ECO:0000313" key="8">
    <source>
        <dbReference type="Proteomes" id="UP000830454"/>
    </source>
</evidence>
<dbReference type="CDD" id="cd11375">
    <property type="entry name" value="Peptidase_M54"/>
    <property type="match status" value="1"/>
</dbReference>
<keyword evidence="2" id="KW-0645">Protease</keyword>
<evidence type="ECO:0000256" key="1">
    <source>
        <dbReference type="ARBA" id="ARBA00001947"/>
    </source>
</evidence>
<keyword evidence="8" id="KW-1185">Reference proteome</keyword>
<comment type="cofactor">
    <cofactor evidence="1">
        <name>Zn(2+)</name>
        <dbReference type="ChEBI" id="CHEBI:29105"/>
    </cofactor>
</comment>
<dbReference type="SUPFAM" id="SSF55486">
    <property type="entry name" value="Metalloproteases ('zincins'), catalytic domain"/>
    <property type="match status" value="1"/>
</dbReference>
<dbReference type="InterPro" id="IPR012962">
    <property type="entry name" value="Pept_M54_archaemetzincn"/>
</dbReference>
<dbReference type="Pfam" id="PF07998">
    <property type="entry name" value="Peptidase_M54"/>
    <property type="match status" value="1"/>
</dbReference>
<keyword evidence="6" id="KW-0482">Metalloprotease</keyword>
<evidence type="ECO:0000256" key="4">
    <source>
        <dbReference type="ARBA" id="ARBA00022801"/>
    </source>
</evidence>
<keyword evidence="4" id="KW-0378">Hydrolase</keyword>
<accession>A0ABY4HNH5</accession>
<evidence type="ECO:0000256" key="6">
    <source>
        <dbReference type="ARBA" id="ARBA00023049"/>
    </source>
</evidence>